<evidence type="ECO:0000313" key="3">
    <source>
        <dbReference type="EMBL" id="KAF5797638.1"/>
    </source>
</evidence>
<keyword evidence="4" id="KW-1185">Reference proteome</keyword>
<evidence type="ECO:0000256" key="2">
    <source>
        <dbReference type="SAM" id="MobiDB-lite"/>
    </source>
</evidence>
<feature type="compositionally biased region" description="Acidic residues" evidence="2">
    <location>
        <begin position="158"/>
        <end position="181"/>
    </location>
</feature>
<evidence type="ECO:0000256" key="1">
    <source>
        <dbReference type="SAM" id="Coils"/>
    </source>
</evidence>
<reference evidence="3" key="2">
    <citation type="submission" date="2020-06" db="EMBL/GenBank/DDBJ databases">
        <title>Helianthus annuus Genome sequencing and assembly Release 2.</title>
        <authorList>
            <person name="Gouzy J."/>
            <person name="Langlade N."/>
            <person name="Munos S."/>
        </authorList>
    </citation>
    <scope>NUCLEOTIDE SEQUENCE</scope>
    <source>
        <tissue evidence="3">Leaves</tissue>
    </source>
</reference>
<dbReference type="AlphaFoldDB" id="A0A9K3IIQ7"/>
<sequence length="239" mass="27143">MDDVLDENKKLAAENKKVSDREKILEMRVKRLETDNKELLKKIDNDQSEIDILKVRVAELEEEKARRDEQNKYFEMKNKELEAAKAFREHEFYMLNKVVESMLGTSVEQRFEEIQVEELRAKCQAEIDEQMKDMGKGTEGSVTVEERSIVPSLVIETPDVEEEGDDEDDDDEDDEEDDDDEKVFSASSHGSDNDDDDAQGGMGIKVTEVSKERTVDDFMNDSVNEESGGAEGKGESGDA</sequence>
<dbReference type="EMBL" id="MNCJ02000322">
    <property type="protein sequence ID" value="KAF5797638.1"/>
    <property type="molecule type" value="Genomic_DNA"/>
</dbReference>
<dbReference type="Proteomes" id="UP000215914">
    <property type="component" value="Unassembled WGS sequence"/>
</dbReference>
<feature type="region of interest" description="Disordered" evidence="2">
    <location>
        <begin position="131"/>
        <end position="239"/>
    </location>
</feature>
<feature type="coiled-coil region" evidence="1">
    <location>
        <begin position="1"/>
        <end position="70"/>
    </location>
</feature>
<reference evidence="3" key="1">
    <citation type="journal article" date="2017" name="Nature">
        <title>The sunflower genome provides insights into oil metabolism, flowering and Asterid evolution.</title>
        <authorList>
            <person name="Badouin H."/>
            <person name="Gouzy J."/>
            <person name="Grassa C.J."/>
            <person name="Murat F."/>
            <person name="Staton S.E."/>
            <person name="Cottret L."/>
            <person name="Lelandais-Briere C."/>
            <person name="Owens G.L."/>
            <person name="Carrere S."/>
            <person name="Mayjonade B."/>
            <person name="Legrand L."/>
            <person name="Gill N."/>
            <person name="Kane N.C."/>
            <person name="Bowers J.E."/>
            <person name="Hubner S."/>
            <person name="Bellec A."/>
            <person name="Berard A."/>
            <person name="Berges H."/>
            <person name="Blanchet N."/>
            <person name="Boniface M.C."/>
            <person name="Brunel D."/>
            <person name="Catrice O."/>
            <person name="Chaidir N."/>
            <person name="Claudel C."/>
            <person name="Donnadieu C."/>
            <person name="Faraut T."/>
            <person name="Fievet G."/>
            <person name="Helmstetter N."/>
            <person name="King M."/>
            <person name="Knapp S.J."/>
            <person name="Lai Z."/>
            <person name="Le Paslier M.C."/>
            <person name="Lippi Y."/>
            <person name="Lorenzon L."/>
            <person name="Mandel J.R."/>
            <person name="Marage G."/>
            <person name="Marchand G."/>
            <person name="Marquand E."/>
            <person name="Bret-Mestries E."/>
            <person name="Morien E."/>
            <person name="Nambeesan S."/>
            <person name="Nguyen T."/>
            <person name="Pegot-Espagnet P."/>
            <person name="Pouilly N."/>
            <person name="Raftis F."/>
            <person name="Sallet E."/>
            <person name="Schiex T."/>
            <person name="Thomas J."/>
            <person name="Vandecasteele C."/>
            <person name="Vares D."/>
            <person name="Vear F."/>
            <person name="Vautrin S."/>
            <person name="Crespi M."/>
            <person name="Mangin B."/>
            <person name="Burke J.M."/>
            <person name="Salse J."/>
            <person name="Munos S."/>
            <person name="Vincourt P."/>
            <person name="Rieseberg L.H."/>
            <person name="Langlade N.B."/>
        </authorList>
    </citation>
    <scope>NUCLEOTIDE SEQUENCE</scope>
    <source>
        <tissue evidence="3">Leaves</tissue>
    </source>
</reference>
<proteinExistence type="predicted"/>
<dbReference type="Gramene" id="mRNA:HanXRQr2_Chr07g0283001">
    <property type="protein sequence ID" value="mRNA:HanXRQr2_Chr07g0283001"/>
    <property type="gene ID" value="HanXRQr2_Chr07g0283001"/>
</dbReference>
<comment type="caution">
    <text evidence="3">The sequence shown here is derived from an EMBL/GenBank/DDBJ whole genome shotgun (WGS) entry which is preliminary data.</text>
</comment>
<organism evidence="3 4">
    <name type="scientific">Helianthus annuus</name>
    <name type="common">Common sunflower</name>
    <dbReference type="NCBI Taxonomy" id="4232"/>
    <lineage>
        <taxon>Eukaryota</taxon>
        <taxon>Viridiplantae</taxon>
        <taxon>Streptophyta</taxon>
        <taxon>Embryophyta</taxon>
        <taxon>Tracheophyta</taxon>
        <taxon>Spermatophyta</taxon>
        <taxon>Magnoliopsida</taxon>
        <taxon>eudicotyledons</taxon>
        <taxon>Gunneridae</taxon>
        <taxon>Pentapetalae</taxon>
        <taxon>asterids</taxon>
        <taxon>campanulids</taxon>
        <taxon>Asterales</taxon>
        <taxon>Asteraceae</taxon>
        <taxon>Asteroideae</taxon>
        <taxon>Heliantheae alliance</taxon>
        <taxon>Heliantheae</taxon>
        <taxon>Helianthus</taxon>
    </lineage>
</organism>
<keyword evidence="1" id="KW-0175">Coiled coil</keyword>
<evidence type="ECO:0000313" key="4">
    <source>
        <dbReference type="Proteomes" id="UP000215914"/>
    </source>
</evidence>
<name>A0A9K3IIQ7_HELAN</name>
<protein>
    <submittedName>
        <fullName evidence="3">Uncharacterized protein</fullName>
    </submittedName>
</protein>
<gene>
    <name evidence="3" type="ORF">HanXRQr2_Chr07g0283001</name>
</gene>
<accession>A0A9K3IIQ7</accession>